<dbReference type="InterPro" id="IPR036909">
    <property type="entry name" value="Cyt_c-like_dom_sf"/>
</dbReference>
<dbReference type="InterPro" id="IPR035986">
    <property type="entry name" value="PKD_dom_sf"/>
</dbReference>
<keyword evidence="6 7" id="KW-0408">Iron</keyword>
<evidence type="ECO:0000259" key="9">
    <source>
        <dbReference type="PROSITE" id="PS50093"/>
    </source>
</evidence>
<keyword evidence="3 7" id="KW-0479">Metal-binding</keyword>
<feature type="domain" description="PKD" evidence="9">
    <location>
        <begin position="694"/>
        <end position="772"/>
    </location>
</feature>
<evidence type="ECO:0000256" key="2">
    <source>
        <dbReference type="ARBA" id="ARBA00022617"/>
    </source>
</evidence>
<dbReference type="Gene3D" id="2.120.10.30">
    <property type="entry name" value="TolB, C-terminal domain"/>
    <property type="match status" value="1"/>
</dbReference>
<dbReference type="PROSITE" id="PS50093">
    <property type="entry name" value="PKD"/>
    <property type="match status" value="1"/>
</dbReference>
<feature type="binding site" description="covalent" evidence="7">
    <location>
        <position position="856"/>
    </location>
    <ligand>
        <name>heme c</name>
        <dbReference type="ChEBI" id="CHEBI:61717"/>
    </ligand>
</feature>
<dbReference type="InterPro" id="IPR013783">
    <property type="entry name" value="Ig-like_fold"/>
</dbReference>
<evidence type="ECO:0000313" key="12">
    <source>
        <dbReference type="Proteomes" id="UP000321580"/>
    </source>
</evidence>
<dbReference type="Pfam" id="PF06283">
    <property type="entry name" value="ThuA"/>
    <property type="match status" value="1"/>
</dbReference>
<keyword evidence="1" id="KW-0813">Transport</keyword>
<dbReference type="PANTHER" id="PTHR40469:SF2">
    <property type="entry name" value="GALACTOSE-BINDING DOMAIN-LIKE SUPERFAMILY PROTEIN"/>
    <property type="match status" value="1"/>
</dbReference>
<dbReference type="Pfam" id="PF03422">
    <property type="entry name" value="CBM_6"/>
    <property type="match status" value="1"/>
</dbReference>
<dbReference type="InterPro" id="IPR006584">
    <property type="entry name" value="Cellulose-bd_IV"/>
</dbReference>
<keyword evidence="5" id="KW-0249">Electron transport</keyword>
<feature type="signal peptide" evidence="8">
    <location>
        <begin position="1"/>
        <end position="17"/>
    </location>
</feature>
<dbReference type="SUPFAM" id="SSF52317">
    <property type="entry name" value="Class I glutamine amidotransferase-like"/>
    <property type="match status" value="1"/>
</dbReference>
<dbReference type="PROSITE" id="PS51007">
    <property type="entry name" value="CYTC"/>
    <property type="match status" value="1"/>
</dbReference>
<reference evidence="11 12" key="1">
    <citation type="submission" date="2019-08" db="EMBL/GenBank/DDBJ databases">
        <title>Genome of Phaeodactylibacter luteus.</title>
        <authorList>
            <person name="Bowman J.P."/>
        </authorList>
    </citation>
    <scope>NUCLEOTIDE SEQUENCE [LARGE SCALE GENOMIC DNA]</scope>
    <source>
        <strain evidence="11 12">KCTC 42180</strain>
    </source>
</reference>
<dbReference type="SUPFAM" id="SSF49299">
    <property type="entry name" value="PKD domain"/>
    <property type="match status" value="1"/>
</dbReference>
<dbReference type="InterPro" id="IPR005084">
    <property type="entry name" value="CBM6"/>
</dbReference>
<dbReference type="GO" id="GO:0009055">
    <property type="term" value="F:electron transfer activity"/>
    <property type="evidence" value="ECO:0007669"/>
    <property type="project" value="InterPro"/>
</dbReference>
<dbReference type="OrthoDB" id="9816308at2"/>
<dbReference type="CDD" id="cd04084">
    <property type="entry name" value="CBM6_xylanase-like"/>
    <property type="match status" value="1"/>
</dbReference>
<dbReference type="SMART" id="SM00089">
    <property type="entry name" value="PKD"/>
    <property type="match status" value="1"/>
</dbReference>
<dbReference type="InterPro" id="IPR000601">
    <property type="entry name" value="PKD_dom"/>
</dbReference>
<evidence type="ECO:0000256" key="1">
    <source>
        <dbReference type="ARBA" id="ARBA00022448"/>
    </source>
</evidence>
<protein>
    <submittedName>
        <fullName evidence="11">Carbohydrate-binding protein</fullName>
    </submittedName>
</protein>
<dbReference type="Gene3D" id="1.10.760.10">
    <property type="entry name" value="Cytochrome c-like domain"/>
    <property type="match status" value="1"/>
</dbReference>
<dbReference type="RefSeq" id="WP_147167815.1">
    <property type="nucleotide sequence ID" value="NZ_VOOR01000023.1"/>
</dbReference>
<dbReference type="GO" id="GO:0020037">
    <property type="term" value="F:heme binding"/>
    <property type="evidence" value="ECO:0007669"/>
    <property type="project" value="InterPro"/>
</dbReference>
<feature type="binding site" description="covalent" evidence="7">
    <location>
        <position position="860"/>
    </location>
    <ligand>
        <name>heme c</name>
        <dbReference type="ChEBI" id="CHEBI:61717"/>
    </ligand>
</feature>
<dbReference type="Pfam" id="PF18911">
    <property type="entry name" value="PKD_4"/>
    <property type="match status" value="1"/>
</dbReference>
<dbReference type="SMART" id="SM00606">
    <property type="entry name" value="CBD_IV"/>
    <property type="match status" value="1"/>
</dbReference>
<sequence>MKPLCPLCLLLIACLMASCSEPPMPKVLVFSKTAGFRHASIPAGIAAIQQLGMEHHFSVDTTEDAAAFREENLKQYAAVIFLNTTGDVLGHYQQADFERYIQAGGGYVGIHAAADTEYQWPWYGKLAGGYFDGHPDSPNVRAAELEVVYPSHPATSMLPERWAREDEWYNYKALNPDVQVLLNLDESTYEGGTNGSHHPIALFHEYDGGRAFYTGGGHTEAAYAEPLFLQHLAGGIQYAIGENRLDYSLARTARVPEQNRFQKTVLASNLFEPMEIDLLPDGRILLIERRGGIKMYDPERGALDSIGHLPVHTEHEDGLMGLAVDPAYEDNHWIYLCYSPVGEEAVQQVSRFVFAQDSVHWLSEQVILKIPVQREECCHSAGSLEFGPDGNLFISVGDNTNPFESEGYAPIDERPGRAPFDAQRTAANTNDLRGKILRITPQPDGSYTIPEGNLFPEGTPGTRPEIYVMGCRNPFRFSIDARTGYLYWGDVGPDAGVGREQRGPKGIDEINQAREAGFFGWPYLRGNLQAYHDFDFASNLAGPQFSAQQPVNESPNNTGLRELPPVQPSMIWYSYDKSKEFPWVGVGGKNPMAGPVYYAEQYENEDKYPDYFNGKLFVYEWMRDWIFVLTLDEDGRFVQADPFLSEQGDFANPMDMLFGPDGQLYVLEYGEQWFTQNADARLSRIAYIKGNRKPAARIEAAALQGAVPLKASFSAAASYDPDRDPLQFDWQVDGQAFSGESLSYTFEQPGTYTVQLKATDPDGNTSEASVAVMAGNEPPQVNWSIAGNRSFYWDGRTVAYEVAAKDKEDGQVPAAQLKVSVDYLAEGYDLAAIAQGHQQASSLQPAGLALIEGSDCKACHAKDKKINGPSYLQVAEKYAGDPKAPAVLARRIREGSSGVWGETAMSAHPQLTEAEASRMVAYILSLAAAHSNSLPAKGQYTTDQHLGKAEKGRYVFMASYTDRPRNGQPAITRQEKVQLRYHRMPAAAFDEGTPTLMRQEGSVGEIYDGDHMAFRSVDLAQVNGISLEASTEQGRFAGGEAEVRTGSPSGPLLGRMPLPESGKATLPIAPAPGLQDVYLVFRAAEGSSWQIARLDAVTFEVR</sequence>
<dbReference type="Pfam" id="PF00034">
    <property type="entry name" value="Cytochrom_C"/>
    <property type="match status" value="1"/>
</dbReference>
<dbReference type="InterPro" id="IPR002324">
    <property type="entry name" value="Cyt_c_ID"/>
</dbReference>
<dbReference type="Gene3D" id="3.40.50.880">
    <property type="match status" value="1"/>
</dbReference>
<dbReference type="SUPFAM" id="SSF50952">
    <property type="entry name" value="Soluble quinoprotein glucose dehydrogenase"/>
    <property type="match status" value="1"/>
</dbReference>
<feature type="chain" id="PRO_5022790315" evidence="8">
    <location>
        <begin position="18"/>
        <end position="1102"/>
    </location>
</feature>
<dbReference type="Proteomes" id="UP000321580">
    <property type="component" value="Unassembled WGS sequence"/>
</dbReference>
<dbReference type="Gene3D" id="2.60.120.260">
    <property type="entry name" value="Galactose-binding domain-like"/>
    <property type="match status" value="1"/>
</dbReference>
<keyword evidence="2 7" id="KW-0349">Heme</keyword>
<dbReference type="Pfam" id="PF07995">
    <property type="entry name" value="GSDH"/>
    <property type="match status" value="1"/>
</dbReference>
<keyword evidence="12" id="KW-1185">Reference proteome</keyword>
<gene>
    <name evidence="11" type="ORF">FRY97_12185</name>
</gene>
<evidence type="ECO:0000256" key="4">
    <source>
        <dbReference type="ARBA" id="ARBA00022729"/>
    </source>
</evidence>
<proteinExistence type="predicted"/>
<organism evidence="11 12">
    <name type="scientific">Phaeodactylibacter luteus</name>
    <dbReference type="NCBI Taxonomy" id="1564516"/>
    <lineage>
        <taxon>Bacteria</taxon>
        <taxon>Pseudomonadati</taxon>
        <taxon>Bacteroidota</taxon>
        <taxon>Saprospiria</taxon>
        <taxon>Saprospirales</taxon>
        <taxon>Haliscomenobacteraceae</taxon>
        <taxon>Phaeodactylibacter</taxon>
    </lineage>
</organism>
<dbReference type="InterPro" id="IPR022409">
    <property type="entry name" value="PKD/Chitinase_dom"/>
</dbReference>
<dbReference type="GO" id="GO:0005506">
    <property type="term" value="F:iron ion binding"/>
    <property type="evidence" value="ECO:0007669"/>
    <property type="project" value="InterPro"/>
</dbReference>
<evidence type="ECO:0000256" key="3">
    <source>
        <dbReference type="ARBA" id="ARBA00022723"/>
    </source>
</evidence>
<dbReference type="PANTHER" id="PTHR40469">
    <property type="entry name" value="SECRETED GLYCOSYL HYDROLASE"/>
    <property type="match status" value="1"/>
</dbReference>
<dbReference type="SUPFAM" id="SSF46626">
    <property type="entry name" value="Cytochrome c"/>
    <property type="match status" value="1"/>
</dbReference>
<keyword evidence="4 8" id="KW-0732">Signal</keyword>
<comment type="caution">
    <text evidence="11">The sequence shown here is derived from an EMBL/GenBank/DDBJ whole genome shotgun (WGS) entry which is preliminary data.</text>
</comment>
<dbReference type="AlphaFoldDB" id="A0A5C6RLP1"/>
<dbReference type="InterPro" id="IPR029010">
    <property type="entry name" value="ThuA-like"/>
</dbReference>
<evidence type="ECO:0000256" key="8">
    <source>
        <dbReference type="SAM" id="SignalP"/>
    </source>
</evidence>
<dbReference type="InterPro" id="IPR009056">
    <property type="entry name" value="Cyt_c-like_dom"/>
</dbReference>
<dbReference type="InterPro" id="IPR029062">
    <property type="entry name" value="Class_I_gatase-like"/>
</dbReference>
<evidence type="ECO:0000256" key="7">
    <source>
        <dbReference type="PIRSR" id="PIRSR602324-1"/>
    </source>
</evidence>
<dbReference type="Gene3D" id="2.60.40.10">
    <property type="entry name" value="Immunoglobulins"/>
    <property type="match status" value="1"/>
</dbReference>
<evidence type="ECO:0000313" key="11">
    <source>
        <dbReference type="EMBL" id="TXB62829.1"/>
    </source>
</evidence>
<dbReference type="PROSITE" id="PS51257">
    <property type="entry name" value="PROKAR_LIPOPROTEIN"/>
    <property type="match status" value="1"/>
</dbReference>
<dbReference type="InterPro" id="IPR012938">
    <property type="entry name" value="Glc/Sorbosone_DH"/>
</dbReference>
<dbReference type="CDD" id="cd00146">
    <property type="entry name" value="PKD"/>
    <property type="match status" value="1"/>
</dbReference>
<dbReference type="InterPro" id="IPR011042">
    <property type="entry name" value="6-blade_b-propeller_TolB-like"/>
</dbReference>
<dbReference type="GO" id="GO:0030246">
    <property type="term" value="F:carbohydrate binding"/>
    <property type="evidence" value="ECO:0007669"/>
    <property type="project" value="InterPro"/>
</dbReference>
<feature type="domain" description="Cytochrome c" evidence="10">
    <location>
        <begin position="842"/>
        <end position="927"/>
    </location>
</feature>
<name>A0A5C6RLP1_9BACT</name>
<evidence type="ECO:0000256" key="6">
    <source>
        <dbReference type="ARBA" id="ARBA00023004"/>
    </source>
</evidence>
<dbReference type="InterPro" id="IPR011041">
    <property type="entry name" value="Quinoprot_gluc/sorb_DH_b-prop"/>
</dbReference>
<dbReference type="PRINTS" id="PR00606">
    <property type="entry name" value="CYTCHROMECID"/>
</dbReference>
<dbReference type="EMBL" id="VOOR01000023">
    <property type="protein sequence ID" value="TXB62829.1"/>
    <property type="molecule type" value="Genomic_DNA"/>
</dbReference>
<comment type="PTM">
    <text evidence="7">Binds 1 heme c group covalently per subunit.</text>
</comment>
<evidence type="ECO:0000256" key="5">
    <source>
        <dbReference type="ARBA" id="ARBA00022982"/>
    </source>
</evidence>
<feature type="binding site" description="covalent" evidence="7">
    <location>
        <position position="905"/>
    </location>
    <ligand>
        <name>heme c</name>
        <dbReference type="ChEBI" id="CHEBI:61717"/>
    </ligand>
</feature>
<accession>A0A5C6RLP1</accession>
<evidence type="ECO:0000259" key="10">
    <source>
        <dbReference type="PROSITE" id="PS51007"/>
    </source>
</evidence>